<dbReference type="EMBL" id="MCNS01000023">
    <property type="protein sequence ID" value="OCX46723.1"/>
    <property type="molecule type" value="Genomic_DNA"/>
</dbReference>
<accession>A0A1C2G5C7</accession>
<organism evidence="2 3">
    <name type="scientific">Limosilactobacillus reuteri</name>
    <name type="common">Lactobacillus reuteri</name>
    <dbReference type="NCBI Taxonomy" id="1598"/>
    <lineage>
        <taxon>Bacteria</taxon>
        <taxon>Bacillati</taxon>
        <taxon>Bacillota</taxon>
        <taxon>Bacilli</taxon>
        <taxon>Lactobacillales</taxon>
        <taxon>Lactobacillaceae</taxon>
        <taxon>Limosilactobacillus</taxon>
    </lineage>
</organism>
<dbReference type="SUPFAM" id="SSF53271">
    <property type="entry name" value="PRTase-like"/>
    <property type="match status" value="1"/>
</dbReference>
<reference evidence="2 3" key="1">
    <citation type="submission" date="2016-08" db="EMBL/GenBank/DDBJ databases">
        <title>Probiotic bacterium isolated from chicken gut.</title>
        <authorList>
            <person name="Levy J.L."/>
            <person name="Hassan H.M."/>
            <person name="Mendoza M.A."/>
        </authorList>
    </citation>
    <scope>NUCLEOTIDE SEQUENCE [LARGE SCALE GENOMIC DNA]</scope>
    <source>
        <strain evidence="2 3">P43</strain>
    </source>
</reference>
<dbReference type="Gene3D" id="3.40.50.1000">
    <property type="entry name" value="HAD superfamily/HAD-like"/>
    <property type="match status" value="1"/>
</dbReference>
<evidence type="ECO:0000313" key="3">
    <source>
        <dbReference type="Proteomes" id="UP000095141"/>
    </source>
</evidence>
<evidence type="ECO:0000313" key="2">
    <source>
        <dbReference type="EMBL" id="OCX46723.1"/>
    </source>
</evidence>
<proteinExistence type="predicted"/>
<dbReference type="AlphaFoldDB" id="A0A1C2G5C7"/>
<dbReference type="SUPFAM" id="SSF56784">
    <property type="entry name" value="HAD-like"/>
    <property type="match status" value="1"/>
</dbReference>
<dbReference type="InterPro" id="IPR023214">
    <property type="entry name" value="HAD_sf"/>
</dbReference>
<comment type="caution">
    <text evidence="2">The sequence shown here is derived from an EMBL/GenBank/DDBJ whole genome shotgun (WGS) entry which is preliminary data.</text>
</comment>
<dbReference type="InterPro" id="IPR000836">
    <property type="entry name" value="PRTase_dom"/>
</dbReference>
<dbReference type="CDD" id="cd06223">
    <property type="entry name" value="PRTases_typeI"/>
    <property type="match status" value="1"/>
</dbReference>
<gene>
    <name evidence="2" type="ORF">BFD03_09470</name>
</gene>
<dbReference type="Proteomes" id="UP000095141">
    <property type="component" value="Unassembled WGS sequence"/>
</dbReference>
<dbReference type="InterPro" id="IPR029057">
    <property type="entry name" value="PRTase-like"/>
</dbReference>
<sequence length="619" mass="71397">MKENLVGIIRFKILTSTGPYYFWKIIKDDLNALEIIKSEKNAASQIKFKERSLFEKCLASNAYKITCTPICMINEDNLCAQALIVINDMASFAPSEVLPGSIPFLFAYSQNFGIDASGKLMIIDKNVKDLNNLISLMQRYPQIDFGMSYQKEELISRIKNIKKLIQDNSNNKKYRLEYSILLHWFEQLDTNLQQKLLNIYDFQPFNLDSVKLNQDHKVPLFFKDYYPSHYLSFRRLIQQRRDRNPRHVELYQSIDNQFMELSGLKYKFEESEVEDTAQRENSSHKNDLANFLAIKLPTPNPIFAKTAIQKYSKLLLSLLNNQTKKPIMMAAIPSHKKTIKNIVSRIVEHLANTTLYIKNGNEFIVKNHDEQAAHTLKGTKGRNSKKHEATLSSERNPSDYEKSLPLIIIDDMSTTGSSMEAATNHFRKLGFKHIYNFIFGMSIPYISIKDFHPELKNFDGIVFDLDQTIYDSAHTINGNPARLYFPDLFKKLESNNIKVVFVTQSSYKNVRQYCDDQFLLDHLFTEKQSNYLSTVHVGPNGEKYYKPSGVTIREAVKRYLNNCKNIIGIGNNETDILAYTNAGIDTALAEWGNPIKDVPTKANYRLKNETELLNLLLLN</sequence>
<dbReference type="RefSeq" id="WP_066036040.1">
    <property type="nucleotide sequence ID" value="NZ_CP136906.1"/>
</dbReference>
<evidence type="ECO:0000256" key="1">
    <source>
        <dbReference type="SAM" id="MobiDB-lite"/>
    </source>
</evidence>
<dbReference type="InterPro" id="IPR036412">
    <property type="entry name" value="HAD-like_sf"/>
</dbReference>
<name>A0A1C2G5C7_LIMRT</name>
<protein>
    <submittedName>
        <fullName evidence="2">Uncharacterized protein</fullName>
    </submittedName>
</protein>
<feature type="region of interest" description="Disordered" evidence="1">
    <location>
        <begin position="375"/>
        <end position="398"/>
    </location>
</feature>
<dbReference type="CDD" id="cd01427">
    <property type="entry name" value="HAD_like"/>
    <property type="match status" value="1"/>
</dbReference>